<feature type="region of interest" description="Disordered" evidence="1">
    <location>
        <begin position="1057"/>
        <end position="1098"/>
    </location>
</feature>
<sequence length="1098" mass="116822">MRCTDCRSCCWLLDCWLPGLACCASGAPLPLRRPPTPTWPPPPAATRAVRFKKGFHFFRLRRRPSAEEVCSIDRGLCGAAVMAAVDDVTKDEDDVTEGRCHRSRRMTMSPKDDVTEGRCHAEDDVTEGRCHPNDVTEGLCHRRTNVRPRLGSFARGTAFLRLMVNELLQTELRIIRLSTSIFVSVGQDAGTPIIMKDTARFERNQHPKSPYESKGSYLQTCSSQTAFNKILLSFFDQLRASSVGAALSLDQKAPFEVDGGAPSCGRSCQGGLPVQHLHTTRSSEAPDVAGRFARRRLAADSLGTEEGVQSANRRVVLLLLLLMRVGVGVSERHVIGMILGVGAGSGAAGRSEVWAQSRTSPSLSLAGEEVKKHTLADLTSRSPASPSHSSMNSSAFGGGASLDAVVRTPALSGQVAIFLQPTPMLTPLLSSSVHRREGHTAAAIRLAGCRALPPVGREVVVLGRRGVARVRRAQLRVECLGLTWRDPALAGEEALLAGGLQRLNSSHAALLPACGREGPELIARRNRHSTALTMETSDILTYTALDTSNRATRQHPVRKACSLGPPVRLTMELAEPTVIPNNRHSDTYNSTGPGTALIETQHGRHNNTRALADALDEGLAAIATQMAPDMAVRSTPVCRNLSNQFAADQGATRPGHSNRWSAGSRKNGLTSGGTAALASGVCGQMSPSSCTMRRRPAIKCVLARNDVGASLELLHVLKDVVETADGLDRRAGGSRDGRPISEASWDSMLNWEATAAASLSFCIASRRRRVRQGAAPARHGLGVSSGPPRPGLRACLAHTSGWPISFCSWPSMADTPRAERAQIRSAGTSGRATATGHATTPSATCDCNDALVSAARRRLPMPAAAVAAEGVAKAVAPATPLPISSSSSSSSYTASGARGYRRLLACHRRRTRNSGTVGRFAFVPLVSSSTLPASPAPVGGRRRRTGVVIDSVGALAPVEKRTRGDSGRATRRFRRCQRRRLPQPGNRQRRRQGACRQDADGADRRLRRLAKGSRGARHGRGMETFSAARPCCCASAAPRPMPTPATLSGFAGVSGQIIGQSSAPRPSARAQVNPGHLQAPQGVAPKPRTGPAAPETAW</sequence>
<feature type="compositionally biased region" description="Basic residues" evidence="1">
    <location>
        <begin position="969"/>
        <end position="993"/>
    </location>
</feature>
<dbReference type="Proteomes" id="UP000095280">
    <property type="component" value="Unplaced"/>
</dbReference>
<organism evidence="3 4">
    <name type="scientific">Macrostomum lignano</name>
    <dbReference type="NCBI Taxonomy" id="282301"/>
    <lineage>
        <taxon>Eukaryota</taxon>
        <taxon>Metazoa</taxon>
        <taxon>Spiralia</taxon>
        <taxon>Lophotrochozoa</taxon>
        <taxon>Platyhelminthes</taxon>
        <taxon>Rhabditophora</taxon>
        <taxon>Macrostomorpha</taxon>
        <taxon>Macrostomida</taxon>
        <taxon>Macrostomidae</taxon>
        <taxon>Macrostomum</taxon>
    </lineage>
</organism>
<evidence type="ECO:0000256" key="1">
    <source>
        <dbReference type="SAM" id="MobiDB-lite"/>
    </source>
</evidence>
<feature type="region of interest" description="Disordered" evidence="1">
    <location>
        <begin position="647"/>
        <end position="669"/>
    </location>
</feature>
<feature type="signal peptide" evidence="2">
    <location>
        <begin position="1"/>
        <end position="26"/>
    </location>
</feature>
<name>A0A1I8JP33_9PLAT</name>
<feature type="chain" id="PRO_5009321936" evidence="2">
    <location>
        <begin position="27"/>
        <end position="1098"/>
    </location>
</feature>
<proteinExistence type="predicted"/>
<evidence type="ECO:0000313" key="3">
    <source>
        <dbReference type="Proteomes" id="UP000095280"/>
    </source>
</evidence>
<accession>A0A1I8JP33</accession>
<feature type="compositionally biased region" description="Basic and acidic residues" evidence="1">
    <location>
        <begin position="959"/>
        <end position="968"/>
    </location>
</feature>
<feature type="region of interest" description="Disordered" evidence="1">
    <location>
        <begin position="959"/>
        <end position="1022"/>
    </location>
</feature>
<evidence type="ECO:0000256" key="2">
    <source>
        <dbReference type="SAM" id="SignalP"/>
    </source>
</evidence>
<dbReference type="WBParaSite" id="snap_masked-unitig_25735-processed-gene-0.0-mRNA-1">
    <property type="protein sequence ID" value="snap_masked-unitig_25735-processed-gene-0.0-mRNA-1"/>
    <property type="gene ID" value="snap_masked-unitig_25735-processed-gene-0.0"/>
</dbReference>
<keyword evidence="2" id="KW-0732">Signal</keyword>
<dbReference type="AlphaFoldDB" id="A0A1I8JP33"/>
<reference evidence="4" key="1">
    <citation type="submission" date="2016-11" db="UniProtKB">
        <authorList>
            <consortium name="WormBaseParasite"/>
        </authorList>
    </citation>
    <scope>IDENTIFICATION</scope>
</reference>
<protein>
    <submittedName>
        <fullName evidence="4">Kinesin motor domain-containing protein</fullName>
    </submittedName>
</protein>
<evidence type="ECO:0000313" key="4">
    <source>
        <dbReference type="WBParaSite" id="snap_masked-unitig_25735-processed-gene-0.0-mRNA-1"/>
    </source>
</evidence>
<feature type="compositionally biased region" description="Basic residues" evidence="1">
    <location>
        <begin position="1005"/>
        <end position="1019"/>
    </location>
</feature>
<keyword evidence="3" id="KW-1185">Reference proteome</keyword>